<dbReference type="PANTHER" id="PTHR30349">
    <property type="entry name" value="PHAGE INTEGRASE-RELATED"/>
    <property type="match status" value="1"/>
</dbReference>
<dbReference type="SUPFAM" id="SSF56349">
    <property type="entry name" value="DNA breaking-rejoining enzymes"/>
    <property type="match status" value="1"/>
</dbReference>
<dbReference type="CDD" id="cd00397">
    <property type="entry name" value="DNA_BRE_C"/>
    <property type="match status" value="1"/>
</dbReference>
<keyword evidence="5" id="KW-1185">Reference proteome</keyword>
<gene>
    <name evidence="4" type="ORF">GCM10010840_34090</name>
</gene>
<sequence length="331" mass="36859">MTLVPYQGDRLAQADIWLGLHDDELRRRAVTAARDRDADTLVSLSLAYLTQHAASGILTSPRTLEAYALGIRQFLVYADTQAVALLRPDRHAPQRYVQAMLAAGRKPAGVQLKVAAAGALYRALRWAGATEADPFRDVRVPRDPTSGIEKRPPYTEDELVEVLEHADPHTTFLIFLMAHAGLRISEALALTWDDIDEVSRRIHVTSGKGRKARRVTMSVRLARAARHFRALYGPGAPEHARYRPSGRAPQYVFRYATQQAARYHLIRVFTAAGVPFRGFHPGRKYAGTRLLQQVKDFGRVAAHLGHASVDTTRRGYARLAADDLKDDLAGW</sequence>
<dbReference type="PROSITE" id="PS51898">
    <property type="entry name" value="TYR_RECOMBINASE"/>
    <property type="match status" value="1"/>
</dbReference>
<reference evidence="5" key="1">
    <citation type="journal article" date="2019" name="Int. J. Syst. Evol. Microbiol.">
        <title>The Global Catalogue of Microorganisms (GCM) 10K type strain sequencing project: providing services to taxonomists for standard genome sequencing and annotation.</title>
        <authorList>
            <consortium name="The Broad Institute Genomics Platform"/>
            <consortium name="The Broad Institute Genome Sequencing Center for Infectious Disease"/>
            <person name="Wu L."/>
            <person name="Ma J."/>
        </authorList>
    </citation>
    <scope>NUCLEOTIDE SEQUENCE [LARGE SCALE GENOMIC DNA]</scope>
    <source>
        <strain evidence="5">JCM 15442</strain>
    </source>
</reference>
<dbReference type="Proteomes" id="UP000639973">
    <property type="component" value="Unassembled WGS sequence"/>
</dbReference>
<dbReference type="InterPro" id="IPR013762">
    <property type="entry name" value="Integrase-like_cat_sf"/>
</dbReference>
<dbReference type="InterPro" id="IPR002104">
    <property type="entry name" value="Integrase_catalytic"/>
</dbReference>
<dbReference type="EMBL" id="BMOL01000026">
    <property type="protein sequence ID" value="GGL93231.1"/>
    <property type="molecule type" value="Genomic_DNA"/>
</dbReference>
<dbReference type="Gene3D" id="1.10.150.130">
    <property type="match status" value="1"/>
</dbReference>
<organism evidence="4 5">
    <name type="scientific">Deinococcus aerolatus</name>
    <dbReference type="NCBI Taxonomy" id="522487"/>
    <lineage>
        <taxon>Bacteria</taxon>
        <taxon>Thermotogati</taxon>
        <taxon>Deinococcota</taxon>
        <taxon>Deinococci</taxon>
        <taxon>Deinococcales</taxon>
        <taxon>Deinococcaceae</taxon>
        <taxon>Deinococcus</taxon>
    </lineage>
</organism>
<dbReference type="InterPro" id="IPR050090">
    <property type="entry name" value="Tyrosine_recombinase_XerCD"/>
</dbReference>
<accession>A0ABQ2GFM1</accession>
<dbReference type="RefSeq" id="WP_188974142.1">
    <property type="nucleotide sequence ID" value="NZ_BMOL01000026.1"/>
</dbReference>
<evidence type="ECO:0000313" key="4">
    <source>
        <dbReference type="EMBL" id="GGL93231.1"/>
    </source>
</evidence>
<evidence type="ECO:0000259" key="3">
    <source>
        <dbReference type="PROSITE" id="PS51898"/>
    </source>
</evidence>
<evidence type="ECO:0000313" key="5">
    <source>
        <dbReference type="Proteomes" id="UP000639973"/>
    </source>
</evidence>
<dbReference type="InterPro" id="IPR011010">
    <property type="entry name" value="DNA_brk_join_enz"/>
</dbReference>
<proteinExistence type="predicted"/>
<dbReference type="Pfam" id="PF00589">
    <property type="entry name" value="Phage_integrase"/>
    <property type="match status" value="1"/>
</dbReference>
<feature type="domain" description="Tyr recombinase" evidence="3">
    <location>
        <begin position="149"/>
        <end position="329"/>
    </location>
</feature>
<dbReference type="InterPro" id="IPR010998">
    <property type="entry name" value="Integrase_recombinase_N"/>
</dbReference>
<comment type="caution">
    <text evidence="4">The sequence shown here is derived from an EMBL/GenBank/DDBJ whole genome shotgun (WGS) entry which is preliminary data.</text>
</comment>
<protein>
    <submittedName>
        <fullName evidence="4">Integrase</fullName>
    </submittedName>
</protein>
<dbReference type="Gene3D" id="1.10.443.10">
    <property type="entry name" value="Intergrase catalytic core"/>
    <property type="match status" value="1"/>
</dbReference>
<evidence type="ECO:0000256" key="2">
    <source>
        <dbReference type="ARBA" id="ARBA00023172"/>
    </source>
</evidence>
<name>A0ABQ2GFM1_9DEIO</name>
<keyword evidence="1" id="KW-0238">DNA-binding</keyword>
<evidence type="ECO:0000256" key="1">
    <source>
        <dbReference type="ARBA" id="ARBA00023125"/>
    </source>
</evidence>
<keyword evidence="2" id="KW-0233">DNA recombination</keyword>
<dbReference type="PANTHER" id="PTHR30349:SF81">
    <property type="entry name" value="TYROSINE RECOMBINASE XERC"/>
    <property type="match status" value="1"/>
</dbReference>